<accession>A0A511FPG9</accession>
<comment type="caution">
    <text evidence="1">The sequence shown here is derived from an EMBL/GenBank/DDBJ whole genome shotgun (WGS) entry which is preliminary data.</text>
</comment>
<evidence type="ECO:0000313" key="2">
    <source>
        <dbReference type="Proteomes" id="UP000321800"/>
    </source>
</evidence>
<protein>
    <submittedName>
        <fullName evidence="1">Uncharacterized protein</fullName>
    </submittedName>
</protein>
<gene>
    <name evidence="1" type="ORF">ATR01nite_19260</name>
</gene>
<proteinExistence type="predicted"/>
<sequence length="62" mass="7103">MKNLRDSGQKTLPEHPQWFWERWLRGHYAKGSAILMGEKQVLHPDEQVSDPDTKGLCSAKGL</sequence>
<dbReference type="Proteomes" id="UP000321800">
    <property type="component" value="Unassembled WGS sequence"/>
</dbReference>
<name>A0A511FPG9_9PROT</name>
<dbReference type="EMBL" id="BJVR01000017">
    <property type="protein sequence ID" value="GEL50851.1"/>
    <property type="molecule type" value="Genomic_DNA"/>
</dbReference>
<dbReference type="AlphaFoldDB" id="A0A511FPG9"/>
<evidence type="ECO:0000313" key="1">
    <source>
        <dbReference type="EMBL" id="GEL50851.1"/>
    </source>
</evidence>
<organism evidence="1 2">
    <name type="scientific">Acetobacter tropicalis</name>
    <dbReference type="NCBI Taxonomy" id="104102"/>
    <lineage>
        <taxon>Bacteria</taxon>
        <taxon>Pseudomonadati</taxon>
        <taxon>Pseudomonadota</taxon>
        <taxon>Alphaproteobacteria</taxon>
        <taxon>Acetobacterales</taxon>
        <taxon>Acetobacteraceae</taxon>
        <taxon>Acetobacter</taxon>
    </lineage>
</organism>
<reference evidence="1 2" key="1">
    <citation type="submission" date="2019-07" db="EMBL/GenBank/DDBJ databases">
        <title>Whole genome shotgun sequence of Acetobacter tropicalis NBRC 16470.</title>
        <authorList>
            <person name="Hosoyama A."/>
            <person name="Uohara A."/>
            <person name="Ohji S."/>
            <person name="Ichikawa N."/>
        </authorList>
    </citation>
    <scope>NUCLEOTIDE SEQUENCE [LARGE SCALE GENOMIC DNA]</scope>
    <source>
        <strain evidence="1 2">NBRC 16470</strain>
    </source>
</reference>